<evidence type="ECO:0008006" key="3">
    <source>
        <dbReference type="Google" id="ProtNLM"/>
    </source>
</evidence>
<dbReference type="InterPro" id="IPR036116">
    <property type="entry name" value="FN3_sf"/>
</dbReference>
<dbReference type="SUPFAM" id="SSF49265">
    <property type="entry name" value="Fibronectin type III"/>
    <property type="match status" value="1"/>
</dbReference>
<dbReference type="Proteomes" id="UP001157160">
    <property type="component" value="Unassembled WGS sequence"/>
</dbReference>
<sequence>MALVGGTVGAANANSGPEAVSIAFDEGVARIFSEDGSEVATQITEETEAETTLEATLSGGEAIEAVVYAGPPLAPPVAPTQAEIDAARDARLEAPPEYLTTGESDREEGVLEAAAVDDADFAPFFAEAVTSTSAAFAWVDSDEATAYEVVRDGEPIWEGTATEFLDEGLIAGTDFLYEVTSFDAQGKSIITRTIPITTLGERGENQTSMSPMTYQPYGTAYLYRTFIPDNRVSMDLATTWGCGQAFKPNRSFSGDDRSWATPPASTPFDLTTYRSSVFLYANWDSPDGMSYVKDVSPTKLYEGNSLIETRTASVNGISVTNLQMSGSFAGARINHEVTNPFCAAGAISYSVDVRMYRNGLIETVGWRYPVPRHEIYGRWNNTGAEFWRTIGQLSNQGFHCLTGACGSETVNLSKTY</sequence>
<evidence type="ECO:0000313" key="1">
    <source>
        <dbReference type="EMBL" id="GMA28874.1"/>
    </source>
</evidence>
<dbReference type="InterPro" id="IPR013783">
    <property type="entry name" value="Ig-like_fold"/>
</dbReference>
<name>A0AA37X9U2_9MICO</name>
<dbReference type="AlphaFoldDB" id="A0AA37X9U2"/>
<dbReference type="GO" id="GO:0005975">
    <property type="term" value="P:carbohydrate metabolic process"/>
    <property type="evidence" value="ECO:0007669"/>
    <property type="project" value="UniProtKB-ARBA"/>
</dbReference>
<reference evidence="1 2" key="1">
    <citation type="journal article" date="2014" name="Int. J. Syst. Evol. Microbiol.">
        <title>Complete genome sequence of Corynebacterium casei LMG S-19264T (=DSM 44701T), isolated from a smear-ripened cheese.</title>
        <authorList>
            <consortium name="US DOE Joint Genome Institute (JGI-PGF)"/>
            <person name="Walter F."/>
            <person name="Albersmeier A."/>
            <person name="Kalinowski J."/>
            <person name="Ruckert C."/>
        </authorList>
    </citation>
    <scope>NUCLEOTIDE SEQUENCE [LARGE SCALE GENOMIC DNA]</scope>
    <source>
        <strain evidence="1 2">NBRC 112289</strain>
    </source>
</reference>
<comment type="caution">
    <text evidence="1">The sequence shown here is derived from an EMBL/GenBank/DDBJ whole genome shotgun (WGS) entry which is preliminary data.</text>
</comment>
<protein>
    <recommendedName>
        <fullName evidence="3">Fibronectin type-III domain-containing protein</fullName>
    </recommendedName>
</protein>
<dbReference type="EMBL" id="BSUL01000001">
    <property type="protein sequence ID" value="GMA28874.1"/>
    <property type="molecule type" value="Genomic_DNA"/>
</dbReference>
<evidence type="ECO:0000313" key="2">
    <source>
        <dbReference type="Proteomes" id="UP001157160"/>
    </source>
</evidence>
<keyword evidence="2" id="KW-1185">Reference proteome</keyword>
<dbReference type="Gene3D" id="2.60.40.10">
    <property type="entry name" value="Immunoglobulins"/>
    <property type="match status" value="1"/>
</dbReference>
<organism evidence="1 2">
    <name type="scientific">Arenivirga flava</name>
    <dbReference type="NCBI Taxonomy" id="1930060"/>
    <lineage>
        <taxon>Bacteria</taxon>
        <taxon>Bacillati</taxon>
        <taxon>Actinomycetota</taxon>
        <taxon>Actinomycetes</taxon>
        <taxon>Micrococcales</taxon>
        <taxon>Microbacteriaceae</taxon>
        <taxon>Arenivirga</taxon>
    </lineage>
</organism>
<gene>
    <name evidence="1" type="ORF">GCM10025874_21270</name>
</gene>
<accession>A0AA37X9U2</accession>
<proteinExistence type="predicted"/>